<keyword evidence="3" id="KW-0812">Transmembrane</keyword>
<dbReference type="GO" id="GO:0016020">
    <property type="term" value="C:membrane"/>
    <property type="evidence" value="ECO:0007669"/>
    <property type="project" value="InterPro"/>
</dbReference>
<evidence type="ECO:0000256" key="3">
    <source>
        <dbReference type="ARBA" id="ARBA00022692"/>
    </source>
</evidence>
<evidence type="ECO:0000256" key="1">
    <source>
        <dbReference type="ARBA" id="ARBA00004236"/>
    </source>
</evidence>
<dbReference type="Proteomes" id="UP000246483">
    <property type="component" value="Unassembled WGS sequence"/>
</dbReference>
<evidence type="ECO:0000256" key="2">
    <source>
        <dbReference type="ARBA" id="ARBA00022475"/>
    </source>
</evidence>
<proteinExistence type="predicted"/>
<gene>
    <name evidence="6" type="ORF">DFR36_108145</name>
</gene>
<comment type="caution">
    <text evidence="6">The sequence shown here is derived from an EMBL/GenBank/DDBJ whole genome shotgun (WGS) entry which is preliminary data.</text>
</comment>
<evidence type="ECO:0000256" key="5">
    <source>
        <dbReference type="ARBA" id="ARBA00023136"/>
    </source>
</evidence>
<evidence type="ECO:0000313" key="6">
    <source>
        <dbReference type="EMBL" id="PWW44468.1"/>
    </source>
</evidence>
<comment type="subcellular location">
    <subcellularLocation>
        <location evidence="1">Cell membrane</location>
    </subcellularLocation>
</comment>
<accession>A0A317R8P7</accession>
<keyword evidence="4" id="KW-1133">Transmembrane helix</keyword>
<name>A0A317R8P7_9BURK</name>
<evidence type="ECO:0000313" key="7">
    <source>
        <dbReference type="Proteomes" id="UP000246483"/>
    </source>
</evidence>
<reference evidence="6 7" key="1">
    <citation type="submission" date="2018-05" db="EMBL/GenBank/DDBJ databases">
        <title>Genomic Encyclopedia of Type Strains, Phase IV (KMG-IV): sequencing the most valuable type-strain genomes for metagenomic binning, comparative biology and taxonomic classification.</title>
        <authorList>
            <person name="Goeker M."/>
        </authorList>
    </citation>
    <scope>NUCLEOTIDE SEQUENCE [LARGE SCALE GENOMIC DNA]</scope>
    <source>
        <strain evidence="6 7">DSM 26006</strain>
    </source>
</reference>
<organism evidence="6 7">
    <name type="scientific">Melaminivora alkalimesophila</name>
    <dbReference type="NCBI Taxonomy" id="1165852"/>
    <lineage>
        <taxon>Bacteria</taxon>
        <taxon>Pseudomonadati</taxon>
        <taxon>Pseudomonadota</taxon>
        <taxon>Betaproteobacteria</taxon>
        <taxon>Burkholderiales</taxon>
        <taxon>Comamonadaceae</taxon>
        <taxon>Melaminivora</taxon>
    </lineage>
</organism>
<dbReference type="EMBL" id="QGUB01000008">
    <property type="protein sequence ID" value="PWW44468.1"/>
    <property type="molecule type" value="Genomic_DNA"/>
</dbReference>
<dbReference type="Pfam" id="PF04347">
    <property type="entry name" value="FliO"/>
    <property type="match status" value="1"/>
</dbReference>
<keyword evidence="5" id="KW-0472">Membrane</keyword>
<keyword evidence="2" id="KW-1003">Cell membrane</keyword>
<keyword evidence="7" id="KW-1185">Reference proteome</keyword>
<keyword evidence="6" id="KW-0966">Cell projection</keyword>
<protein>
    <submittedName>
        <fullName evidence="6">Flagellar protein FliO/FliZ</fullName>
    </submittedName>
</protein>
<keyword evidence="6" id="KW-0969">Cilium</keyword>
<evidence type="ECO:0000256" key="4">
    <source>
        <dbReference type="ARBA" id="ARBA00022989"/>
    </source>
</evidence>
<keyword evidence="6" id="KW-0282">Flagellum</keyword>
<dbReference type="GO" id="GO:0044781">
    <property type="term" value="P:bacterial-type flagellum organization"/>
    <property type="evidence" value="ECO:0007669"/>
    <property type="project" value="InterPro"/>
</dbReference>
<sequence length="108" mass="11305">MGMTQTLLVVVLFVAALSALPWLIRRLQQRQLGLLPGAAGAASRVLSAVAVGPQQRVVTVEVGPAHRRTVLVLGVTAQQVSCLHVLPATDFAGEMAAAREAQEPAHHG</sequence>
<dbReference type="InterPro" id="IPR022781">
    <property type="entry name" value="Flagellar_biosynth_FliO"/>
</dbReference>
<dbReference type="AlphaFoldDB" id="A0A317R8P7"/>